<proteinExistence type="inferred from homology"/>
<dbReference type="GO" id="GO:0070181">
    <property type="term" value="F:small ribosomal subunit rRNA binding"/>
    <property type="evidence" value="ECO:0007669"/>
    <property type="project" value="TreeGrafter"/>
</dbReference>
<dbReference type="AlphaFoldDB" id="A0A314ZNH8"/>
<evidence type="ECO:0000256" key="3">
    <source>
        <dbReference type="ARBA" id="ARBA00023274"/>
    </source>
</evidence>
<feature type="domain" description="Small ribosomal subunit protein uS15 N-terminal" evidence="4">
    <location>
        <begin position="1"/>
        <end position="53"/>
    </location>
</feature>
<evidence type="ECO:0000313" key="6">
    <source>
        <dbReference type="Proteomes" id="UP000250321"/>
    </source>
</evidence>
<comment type="caution">
    <text evidence="5">The sequence shown here is derived from an EMBL/GenBank/DDBJ whole genome shotgun (WGS) entry which is preliminary data.</text>
</comment>
<organism evidence="5 6">
    <name type="scientific">Prunus yedoensis var. nudiflora</name>
    <dbReference type="NCBI Taxonomy" id="2094558"/>
    <lineage>
        <taxon>Eukaryota</taxon>
        <taxon>Viridiplantae</taxon>
        <taxon>Streptophyta</taxon>
        <taxon>Embryophyta</taxon>
        <taxon>Tracheophyta</taxon>
        <taxon>Spermatophyta</taxon>
        <taxon>Magnoliopsida</taxon>
        <taxon>eudicotyledons</taxon>
        <taxon>Gunneridae</taxon>
        <taxon>Pentapetalae</taxon>
        <taxon>rosids</taxon>
        <taxon>fabids</taxon>
        <taxon>Rosales</taxon>
        <taxon>Rosaceae</taxon>
        <taxon>Amygdaloideae</taxon>
        <taxon>Amygdaleae</taxon>
        <taxon>Prunus</taxon>
    </lineage>
</organism>
<dbReference type="Proteomes" id="UP000250321">
    <property type="component" value="Unassembled WGS sequence"/>
</dbReference>
<keyword evidence="2 5" id="KW-0689">Ribosomal protein</keyword>
<evidence type="ECO:0000259" key="4">
    <source>
        <dbReference type="SMART" id="SM01386"/>
    </source>
</evidence>
<gene>
    <name evidence="5" type="ORF">Pyn_30853</name>
</gene>
<name>A0A314ZNH8_PRUYE</name>
<dbReference type="Gene3D" id="4.10.860.130">
    <property type="match status" value="1"/>
</dbReference>
<dbReference type="PANTHER" id="PTHR11885">
    <property type="entry name" value="RIBOSOMAL PROTEIN S15P/S13E"/>
    <property type="match status" value="1"/>
</dbReference>
<keyword evidence="6" id="KW-1185">Reference proteome</keyword>
<dbReference type="STRING" id="2094558.A0A314ZNH8"/>
<evidence type="ECO:0000256" key="2">
    <source>
        <dbReference type="ARBA" id="ARBA00022980"/>
    </source>
</evidence>
<dbReference type="GO" id="GO:0005730">
    <property type="term" value="C:nucleolus"/>
    <property type="evidence" value="ECO:0007669"/>
    <property type="project" value="TreeGrafter"/>
</dbReference>
<accession>A0A314ZNH8</accession>
<dbReference type="OrthoDB" id="623277at2759"/>
<evidence type="ECO:0000313" key="5">
    <source>
        <dbReference type="EMBL" id="PQQ03516.1"/>
    </source>
</evidence>
<dbReference type="InterPro" id="IPR012606">
    <property type="entry name" value="Ribosomal_uS15_N"/>
</dbReference>
<keyword evidence="3" id="KW-0687">Ribonucleoprotein</keyword>
<dbReference type="FunFam" id="4.10.860.130:FF:000001">
    <property type="entry name" value="40S ribosomal protein S13"/>
    <property type="match status" value="1"/>
</dbReference>
<reference evidence="5 6" key="1">
    <citation type="submission" date="2018-02" db="EMBL/GenBank/DDBJ databases">
        <title>Draft genome of wild Prunus yedoensis var. nudiflora.</title>
        <authorList>
            <person name="Baek S."/>
            <person name="Kim J.-H."/>
            <person name="Choi K."/>
            <person name="Kim G.-B."/>
            <person name="Cho A."/>
            <person name="Jang H."/>
            <person name="Shin C.-H."/>
            <person name="Yu H.-J."/>
            <person name="Mun J.-H."/>
        </authorList>
    </citation>
    <scope>NUCLEOTIDE SEQUENCE [LARGE SCALE GENOMIC DNA]</scope>
    <source>
        <strain evidence="6">cv. Jeju island</strain>
        <tissue evidence="5">Leaf</tissue>
    </source>
</reference>
<dbReference type="SMART" id="SM01386">
    <property type="entry name" value="Ribosomal_S13_N"/>
    <property type="match status" value="1"/>
</dbReference>
<dbReference type="GO" id="GO:0022627">
    <property type="term" value="C:cytosolic small ribosomal subunit"/>
    <property type="evidence" value="ECO:0007669"/>
    <property type="project" value="TreeGrafter"/>
</dbReference>
<sequence length="81" mass="8887">MGRACPPQLCLKRSSPSWLKVTAPDVEENICKFAKKGMTPSQIGVILCDSHGIAQVKSVTGSKILRVLKAHGLDVQWDLWN</sequence>
<dbReference type="PANTHER" id="PTHR11885:SF26">
    <property type="entry name" value="40S RIBOSOMAL PROTEIN S13-LIKE"/>
    <property type="match status" value="1"/>
</dbReference>
<protein>
    <submittedName>
        <fullName evidence="5">40S ribosomal protein S13-2-like</fullName>
    </submittedName>
</protein>
<dbReference type="GO" id="GO:0003735">
    <property type="term" value="F:structural constituent of ribosome"/>
    <property type="evidence" value="ECO:0007669"/>
    <property type="project" value="InterPro"/>
</dbReference>
<dbReference type="Pfam" id="PF08069">
    <property type="entry name" value="Ribosomal_S13_N"/>
    <property type="match status" value="1"/>
</dbReference>
<dbReference type="EMBL" id="PJQY01001332">
    <property type="protein sequence ID" value="PQQ03516.1"/>
    <property type="molecule type" value="Genomic_DNA"/>
</dbReference>
<comment type="similarity">
    <text evidence="1">Belongs to the universal ribosomal protein uS15 family.</text>
</comment>
<dbReference type="InterPro" id="IPR023029">
    <property type="entry name" value="Ribosomal_uS15_arc_euk"/>
</dbReference>
<dbReference type="GO" id="GO:0006412">
    <property type="term" value="P:translation"/>
    <property type="evidence" value="ECO:0007669"/>
    <property type="project" value="InterPro"/>
</dbReference>
<evidence type="ECO:0000256" key="1">
    <source>
        <dbReference type="ARBA" id="ARBA00008434"/>
    </source>
</evidence>